<evidence type="ECO:0000313" key="8">
    <source>
        <dbReference type="EMBL" id="WBE25349.1"/>
    </source>
</evidence>
<evidence type="ECO:0000256" key="4">
    <source>
        <dbReference type="ARBA" id="ARBA00022692"/>
    </source>
</evidence>
<dbReference type="GO" id="GO:0070069">
    <property type="term" value="C:cytochrome complex"/>
    <property type="evidence" value="ECO:0007669"/>
    <property type="project" value="TreeGrafter"/>
</dbReference>
<keyword evidence="4 7" id="KW-0812">Transmembrane</keyword>
<dbReference type="PANTHER" id="PTHR43141">
    <property type="entry name" value="CYTOCHROME BD2 SUBUNIT II"/>
    <property type="match status" value="1"/>
</dbReference>
<gene>
    <name evidence="8" type="primary">cydB</name>
    <name evidence="8" type="ORF">O6P33_00420</name>
</gene>
<keyword evidence="6 7" id="KW-0472">Membrane</keyword>
<dbReference type="InterPro" id="IPR003317">
    <property type="entry name" value="Cyt-d_oxidase_su2"/>
</dbReference>
<dbReference type="Pfam" id="PF02322">
    <property type="entry name" value="Cyt_bd_oxida_II"/>
    <property type="match status" value="1"/>
</dbReference>
<proteinExistence type="inferred from homology"/>
<dbReference type="Proteomes" id="UP001212189">
    <property type="component" value="Chromosome"/>
</dbReference>
<evidence type="ECO:0000256" key="1">
    <source>
        <dbReference type="ARBA" id="ARBA00004651"/>
    </source>
</evidence>
<dbReference type="GO" id="GO:0016682">
    <property type="term" value="F:oxidoreductase activity, acting on diphenols and related substances as donors, oxygen as acceptor"/>
    <property type="evidence" value="ECO:0007669"/>
    <property type="project" value="TreeGrafter"/>
</dbReference>
<dbReference type="EMBL" id="CP114976">
    <property type="protein sequence ID" value="WBE25349.1"/>
    <property type="molecule type" value="Genomic_DNA"/>
</dbReference>
<feature type="transmembrane region" description="Helical" evidence="7">
    <location>
        <begin position="163"/>
        <end position="185"/>
    </location>
</feature>
<keyword evidence="5 7" id="KW-1133">Transmembrane helix</keyword>
<feature type="transmembrane region" description="Helical" evidence="7">
    <location>
        <begin position="12"/>
        <end position="42"/>
    </location>
</feature>
<keyword evidence="3" id="KW-1003">Cell membrane</keyword>
<dbReference type="PANTHER" id="PTHR43141:SF4">
    <property type="entry name" value="CYTOCHROME BD2 SUBUNIT II"/>
    <property type="match status" value="1"/>
</dbReference>
<dbReference type="RefSeq" id="WP_269818295.1">
    <property type="nucleotide sequence ID" value="NZ_CP114976.1"/>
</dbReference>
<evidence type="ECO:0000256" key="7">
    <source>
        <dbReference type="SAM" id="Phobius"/>
    </source>
</evidence>
<comment type="similarity">
    <text evidence="2">Belongs to the cytochrome ubiquinol oxidase subunit 2 family.</text>
</comment>
<organism evidence="8 9">
    <name type="scientific">Denitrificimonas caeni</name>
    <dbReference type="NCBI Taxonomy" id="521720"/>
    <lineage>
        <taxon>Bacteria</taxon>
        <taxon>Pseudomonadati</taxon>
        <taxon>Pseudomonadota</taxon>
        <taxon>Gammaproteobacteria</taxon>
        <taxon>Pseudomonadales</taxon>
        <taxon>Pseudomonadaceae</taxon>
        <taxon>Denitrificimonas</taxon>
    </lineage>
</organism>
<feature type="transmembrane region" description="Helical" evidence="7">
    <location>
        <begin position="121"/>
        <end position="143"/>
    </location>
</feature>
<feature type="transmembrane region" description="Helical" evidence="7">
    <location>
        <begin position="233"/>
        <end position="252"/>
    </location>
</feature>
<feature type="transmembrane region" description="Helical" evidence="7">
    <location>
        <begin position="264"/>
        <end position="286"/>
    </location>
</feature>
<dbReference type="NCBIfam" id="TIGR00203">
    <property type="entry name" value="cydB"/>
    <property type="match status" value="1"/>
</dbReference>
<feature type="transmembrane region" description="Helical" evidence="7">
    <location>
        <begin position="54"/>
        <end position="75"/>
    </location>
</feature>
<dbReference type="GO" id="GO:0005886">
    <property type="term" value="C:plasma membrane"/>
    <property type="evidence" value="ECO:0007669"/>
    <property type="project" value="UniProtKB-SubCell"/>
</dbReference>
<dbReference type="AlphaFoldDB" id="A0AAE9VT47"/>
<keyword evidence="9" id="KW-1185">Reference proteome</keyword>
<evidence type="ECO:0000256" key="6">
    <source>
        <dbReference type="ARBA" id="ARBA00023136"/>
    </source>
</evidence>
<dbReference type="KEGG" id="dce:O6P33_00420"/>
<feature type="transmembrane region" description="Helical" evidence="7">
    <location>
        <begin position="81"/>
        <end position="100"/>
    </location>
</feature>
<reference evidence="8 9" key="1">
    <citation type="submission" date="2022-12" db="EMBL/GenBank/DDBJ databases">
        <title>Coexistence and Characterization of a Novel Tigecycline Resistance gene tet(X) variant and blaNDM-1 in a Pseudomonas caeni Isolate of Chicken Origin.</title>
        <authorList>
            <person name="Lu X."/>
            <person name="Zhang L."/>
            <person name="Li R."/>
            <person name="Wang Z."/>
        </authorList>
    </citation>
    <scope>NUCLEOTIDE SEQUENCE [LARGE SCALE GENOMIC DNA]</scope>
    <source>
        <strain evidence="8 9">CE14</strain>
    </source>
</reference>
<evidence type="ECO:0000256" key="5">
    <source>
        <dbReference type="ARBA" id="ARBA00022989"/>
    </source>
</evidence>
<evidence type="ECO:0000256" key="2">
    <source>
        <dbReference type="ARBA" id="ARBA00007543"/>
    </source>
</evidence>
<dbReference type="GO" id="GO:0009055">
    <property type="term" value="F:electron transfer activity"/>
    <property type="evidence" value="ECO:0007669"/>
    <property type="project" value="TreeGrafter"/>
</dbReference>
<protein>
    <submittedName>
        <fullName evidence="8">Cytochrome d ubiquinol oxidase subunit II</fullName>
    </submittedName>
</protein>
<evidence type="ECO:0000313" key="9">
    <source>
        <dbReference type="Proteomes" id="UP001212189"/>
    </source>
</evidence>
<comment type="subcellular location">
    <subcellularLocation>
        <location evidence="1">Cell membrane</location>
        <topology evidence="1">Multi-pass membrane protein</topology>
    </subcellularLocation>
</comment>
<feature type="transmembrane region" description="Helical" evidence="7">
    <location>
        <begin position="197"/>
        <end position="221"/>
    </location>
</feature>
<name>A0AAE9VT47_9GAMM</name>
<dbReference type="GO" id="GO:0019646">
    <property type="term" value="P:aerobic electron transport chain"/>
    <property type="evidence" value="ECO:0007669"/>
    <property type="project" value="TreeGrafter"/>
</dbReference>
<feature type="transmembrane region" description="Helical" evidence="7">
    <location>
        <begin position="306"/>
        <end position="328"/>
    </location>
</feature>
<accession>A0AAE9VT47</accession>
<sequence length="339" mass="37722">MHSLWFDYHLPVIWALLLSVVVLLYVVLDGFDLGMGILFPWVKDEEQRDRMMNSIAPFWDGNETWLVLAGGSLWIAFPKAYAIILPALYLPILIMFMGLICRGVSFEFRFISKPKQKKWDFAFSAGSIVAAFCQGVVLGTVIHGIEVVDGKFAGGPLDWAHPFALMCGLGVVAGYALLGAFWLMLRTDGALRLRAKQLAMPALIILFAFLLGAAIWTPLAVPSINTRWFDSAALNYIWVLPLLVLALVWWAFSAIKKGRGGQGFAATVFIFIFSFVGIAVSIFPYLVPPALTLWEASISPESQLFMLLGVMPLVPLILAYTAFIYWTFRGKVKTGDTYY</sequence>
<evidence type="ECO:0000256" key="3">
    <source>
        <dbReference type="ARBA" id="ARBA00022475"/>
    </source>
</evidence>